<dbReference type="RefSeq" id="WP_225554277.1">
    <property type="nucleotide sequence ID" value="NZ_JADEYP010000025.1"/>
</dbReference>
<accession>A0ABS7Z8Y2</accession>
<name>A0ABS7Z8Y2_9SPHI</name>
<comment type="caution">
    <text evidence="1">The sequence shown here is derived from an EMBL/GenBank/DDBJ whole genome shotgun (WGS) entry which is preliminary data.</text>
</comment>
<evidence type="ECO:0000313" key="2">
    <source>
        <dbReference type="Proteomes" id="UP001165302"/>
    </source>
</evidence>
<organism evidence="1 2">
    <name type="scientific">Sphingobacterium bovistauri</name>
    <dbReference type="NCBI Taxonomy" id="2781959"/>
    <lineage>
        <taxon>Bacteria</taxon>
        <taxon>Pseudomonadati</taxon>
        <taxon>Bacteroidota</taxon>
        <taxon>Sphingobacteriia</taxon>
        <taxon>Sphingobacteriales</taxon>
        <taxon>Sphingobacteriaceae</taxon>
        <taxon>Sphingobacterium</taxon>
    </lineage>
</organism>
<keyword evidence="2" id="KW-1185">Reference proteome</keyword>
<reference evidence="1" key="1">
    <citation type="submission" date="2020-10" db="EMBL/GenBank/DDBJ databases">
        <authorList>
            <person name="Lu T."/>
            <person name="Wang Q."/>
            <person name="Han X."/>
        </authorList>
    </citation>
    <scope>NUCLEOTIDE SEQUENCE</scope>
    <source>
        <strain evidence="1">WQ 366</strain>
    </source>
</reference>
<protein>
    <submittedName>
        <fullName evidence="1">Uncharacterized protein</fullName>
    </submittedName>
</protein>
<gene>
    <name evidence="1" type="ORF">IPZ78_12635</name>
</gene>
<sequence length="76" mass="9224">MTKTKDAYYNIDYVANEVIMYIKSMFNTGNLKNAFWTIEQHEDLSWHSHITLKFWNDSKLDTFFLEYPLKVHNCNR</sequence>
<proteinExistence type="predicted"/>
<dbReference type="Proteomes" id="UP001165302">
    <property type="component" value="Unassembled WGS sequence"/>
</dbReference>
<evidence type="ECO:0000313" key="1">
    <source>
        <dbReference type="EMBL" id="MCA5005997.1"/>
    </source>
</evidence>
<dbReference type="EMBL" id="JADEYP010000025">
    <property type="protein sequence ID" value="MCA5005997.1"/>
    <property type="molecule type" value="Genomic_DNA"/>
</dbReference>